<accession>A3HZQ0</accession>
<reference evidence="2 3" key="1">
    <citation type="journal article" date="2011" name="J. Bacteriol.">
        <title>Complete genome sequence of Algoriphagus sp. PR1, bacterial prey of a colony-forming choanoflagellate.</title>
        <authorList>
            <person name="Alegado R.A."/>
            <person name="Ferriera S."/>
            <person name="Nusbaum C."/>
            <person name="Young S.K."/>
            <person name="Zeng Q."/>
            <person name="Imamovic A."/>
            <person name="Fairclough S.R."/>
            <person name="King N."/>
        </authorList>
    </citation>
    <scope>NUCLEOTIDE SEQUENCE [LARGE SCALE GENOMIC DNA]</scope>
    <source>
        <strain evidence="2 3">PR1</strain>
    </source>
</reference>
<dbReference type="RefSeq" id="WP_008199516.1">
    <property type="nucleotide sequence ID" value="NZ_CM001023.1"/>
</dbReference>
<dbReference type="InterPro" id="IPR025381">
    <property type="entry name" value="DUF4296"/>
</dbReference>
<evidence type="ECO:0000313" key="3">
    <source>
        <dbReference type="Proteomes" id="UP000003919"/>
    </source>
</evidence>
<gene>
    <name evidence="2" type="ORF">ALPR1_07420</name>
</gene>
<dbReference type="OrthoDB" id="981921at2"/>
<sequence length="119" mass="13642">MKRIMLVCLSILLLFGCSKNNKPEGLLSEDKMVNVLVDIHLTEGIASALPISFDSSEVLYTLMEKELFEKHQVEDSVFTNSLRYYLQYPKVMDEMYERVLDSLASKETEGIKKDPGEIF</sequence>
<dbReference type="PROSITE" id="PS51257">
    <property type="entry name" value="PROKAR_LIPOPROTEIN"/>
    <property type="match status" value="1"/>
</dbReference>
<organism evidence="2 3">
    <name type="scientific">Algoriphagus machipongonensis</name>
    <dbReference type="NCBI Taxonomy" id="388413"/>
    <lineage>
        <taxon>Bacteria</taxon>
        <taxon>Pseudomonadati</taxon>
        <taxon>Bacteroidota</taxon>
        <taxon>Cytophagia</taxon>
        <taxon>Cytophagales</taxon>
        <taxon>Cyclobacteriaceae</taxon>
        <taxon>Algoriphagus</taxon>
    </lineage>
</organism>
<name>A3HZQ0_9BACT</name>
<dbReference type="EMBL" id="AAXU02000001">
    <property type="protein sequence ID" value="EAZ80736.2"/>
    <property type="molecule type" value="Genomic_DNA"/>
</dbReference>
<keyword evidence="3" id="KW-1185">Reference proteome</keyword>
<dbReference type="Pfam" id="PF14129">
    <property type="entry name" value="DUF4296"/>
    <property type="match status" value="1"/>
</dbReference>
<proteinExistence type="predicted"/>
<dbReference type="eggNOG" id="ENOG5033DU3">
    <property type="taxonomic scope" value="Bacteria"/>
</dbReference>
<feature type="domain" description="DUF4296" evidence="1">
    <location>
        <begin position="23"/>
        <end position="108"/>
    </location>
</feature>
<protein>
    <submittedName>
        <fullName evidence="2">Lipoprotein</fullName>
    </submittedName>
</protein>
<dbReference type="Proteomes" id="UP000003919">
    <property type="component" value="Unassembled WGS sequence"/>
</dbReference>
<dbReference type="HOGENOM" id="CLU_147908_1_0_10"/>
<keyword evidence="2" id="KW-0449">Lipoprotein</keyword>
<evidence type="ECO:0000259" key="1">
    <source>
        <dbReference type="Pfam" id="PF14129"/>
    </source>
</evidence>
<evidence type="ECO:0000313" key="2">
    <source>
        <dbReference type="EMBL" id="EAZ80736.2"/>
    </source>
</evidence>
<dbReference type="AlphaFoldDB" id="A3HZQ0"/>
<comment type="caution">
    <text evidence="2">The sequence shown here is derived from an EMBL/GenBank/DDBJ whole genome shotgun (WGS) entry which is preliminary data.</text>
</comment>
<dbReference type="STRING" id="388413.ALPR1_07420"/>